<keyword evidence="3" id="KW-1185">Reference proteome</keyword>
<dbReference type="Gene3D" id="3.30.300.20">
    <property type="match status" value="1"/>
</dbReference>
<dbReference type="RefSeq" id="WP_051413738.1">
    <property type="nucleotide sequence ID" value="NZ_CP051177.1"/>
</dbReference>
<dbReference type="SUPFAM" id="SSF82784">
    <property type="entry name" value="OsmC-like"/>
    <property type="match status" value="1"/>
</dbReference>
<sequence length="168" mass="17693">MKIKSGKGILKVGGSQLLHRSVAAITIDGPGGESYLEDGAFSAPVDAPAELGGAGPKTAFNPGRFLALGYSTSFSFILAKIMQDEGKSARTRVSCIVSLFTDPMDEGFNKIGMDLEVAIEGMDESEVQRLADETHVHCPVSKAVLGNADVHIKIIPYKAESKPLASAD</sequence>
<dbReference type="EMBL" id="CP051177">
    <property type="protein sequence ID" value="QKX51223.1"/>
    <property type="molecule type" value="Genomic_DNA"/>
</dbReference>
<comment type="similarity">
    <text evidence="1">Belongs to the OsmC/Ohr family.</text>
</comment>
<protein>
    <submittedName>
        <fullName evidence="2">Organic hydroperoxide resistance protein</fullName>
    </submittedName>
</protein>
<dbReference type="GO" id="GO:0006979">
    <property type="term" value="P:response to oxidative stress"/>
    <property type="evidence" value="ECO:0007669"/>
    <property type="project" value="InterPro"/>
</dbReference>
<organism evidence="2 3">
    <name type="scientific">Planococcus glaciei</name>
    <dbReference type="NCBI Taxonomy" id="459472"/>
    <lineage>
        <taxon>Bacteria</taxon>
        <taxon>Bacillati</taxon>
        <taxon>Bacillota</taxon>
        <taxon>Bacilli</taxon>
        <taxon>Bacillales</taxon>
        <taxon>Caryophanaceae</taxon>
        <taxon>Planococcus</taxon>
    </lineage>
</organism>
<dbReference type="Pfam" id="PF02566">
    <property type="entry name" value="OsmC"/>
    <property type="match status" value="1"/>
</dbReference>
<dbReference type="PANTHER" id="PTHR33797:SF2">
    <property type="entry name" value="ORGANIC HYDROPEROXIDE RESISTANCE PROTEIN-LIKE"/>
    <property type="match status" value="1"/>
</dbReference>
<dbReference type="AlphaFoldDB" id="A0A7H8QD97"/>
<accession>A0A7H8QD97</accession>
<dbReference type="InterPro" id="IPR003718">
    <property type="entry name" value="OsmC/Ohr_fam"/>
</dbReference>
<gene>
    <name evidence="2" type="ORF">HF394_11825</name>
</gene>
<reference evidence="2 3" key="1">
    <citation type="submission" date="2020-04" db="EMBL/GenBank/DDBJ databases">
        <authorList>
            <person name="Pajer P."/>
            <person name="Broz P."/>
        </authorList>
    </citation>
    <scope>NUCLEOTIDE SEQUENCE [LARGE SCALE GENOMIC DNA]</scope>
    <source>
        <strain evidence="3">NRL-ATB46093</strain>
    </source>
</reference>
<evidence type="ECO:0000256" key="1">
    <source>
        <dbReference type="ARBA" id="ARBA00007378"/>
    </source>
</evidence>
<dbReference type="InterPro" id="IPR036102">
    <property type="entry name" value="OsmC/Ohrsf"/>
</dbReference>
<evidence type="ECO:0000313" key="2">
    <source>
        <dbReference type="EMBL" id="QKX51223.1"/>
    </source>
</evidence>
<dbReference type="InterPro" id="IPR019953">
    <property type="entry name" value="OHR"/>
</dbReference>
<name>A0A7H8QD97_9BACL</name>
<evidence type="ECO:0000313" key="3">
    <source>
        <dbReference type="Proteomes" id="UP000509222"/>
    </source>
</evidence>
<dbReference type="Proteomes" id="UP000509222">
    <property type="component" value="Chromosome"/>
</dbReference>
<dbReference type="InterPro" id="IPR015946">
    <property type="entry name" value="KH_dom-like_a/b"/>
</dbReference>
<reference evidence="3" key="2">
    <citation type="submission" date="2020-06" db="EMBL/GenBank/DDBJ databases">
        <title>Isolation of Planomicrobium glaciei.</title>
        <authorList>
            <person name="Malisova L."/>
            <person name="Safrankova R."/>
            <person name="Jakubu V."/>
            <person name="Spanelova P."/>
        </authorList>
    </citation>
    <scope>NUCLEOTIDE SEQUENCE [LARGE SCALE GENOMIC DNA]</scope>
    <source>
        <strain evidence="3">NRL-ATB46093</strain>
    </source>
</reference>
<proteinExistence type="inferred from homology"/>
<dbReference type="PANTHER" id="PTHR33797">
    <property type="entry name" value="ORGANIC HYDROPEROXIDE RESISTANCE PROTEIN-LIKE"/>
    <property type="match status" value="1"/>
</dbReference>